<dbReference type="GO" id="GO:0006259">
    <property type="term" value="P:DNA metabolic process"/>
    <property type="evidence" value="ECO:0007669"/>
    <property type="project" value="UniProtKB-ARBA"/>
</dbReference>
<dbReference type="Pfam" id="PF00929">
    <property type="entry name" value="RNase_T"/>
    <property type="match status" value="1"/>
</dbReference>
<gene>
    <name evidence="5" type="ORF">IB286_07940</name>
</gene>
<proteinExistence type="predicted"/>
<feature type="domain" description="Exonuclease" evidence="4">
    <location>
        <begin position="28"/>
        <end position="200"/>
    </location>
</feature>
<dbReference type="SMART" id="SM00479">
    <property type="entry name" value="EXOIII"/>
    <property type="match status" value="1"/>
</dbReference>
<keyword evidence="3 5" id="KW-0269">Exonuclease</keyword>
<dbReference type="PANTHER" id="PTHR30231:SF4">
    <property type="entry name" value="PROTEIN NEN2"/>
    <property type="match status" value="1"/>
</dbReference>
<dbReference type="GO" id="GO:0003676">
    <property type="term" value="F:nucleic acid binding"/>
    <property type="evidence" value="ECO:0007669"/>
    <property type="project" value="InterPro"/>
</dbReference>
<name>A0A927C0D8_9GAMM</name>
<evidence type="ECO:0000313" key="5">
    <source>
        <dbReference type="EMBL" id="MBD2858943.1"/>
    </source>
</evidence>
<evidence type="ECO:0000256" key="3">
    <source>
        <dbReference type="ARBA" id="ARBA00022839"/>
    </source>
</evidence>
<accession>A0A927C0D8</accession>
<evidence type="ECO:0000256" key="1">
    <source>
        <dbReference type="ARBA" id="ARBA00022722"/>
    </source>
</evidence>
<dbReference type="GO" id="GO:0008408">
    <property type="term" value="F:3'-5' exonuclease activity"/>
    <property type="evidence" value="ECO:0007669"/>
    <property type="project" value="TreeGrafter"/>
</dbReference>
<dbReference type="CDD" id="cd06127">
    <property type="entry name" value="DEDDh"/>
    <property type="match status" value="1"/>
</dbReference>
<dbReference type="InterPro" id="IPR036397">
    <property type="entry name" value="RNaseH_sf"/>
</dbReference>
<reference evidence="5" key="1">
    <citation type="submission" date="2020-09" db="EMBL/GenBank/DDBJ databases">
        <authorList>
            <person name="Yoon J.-W."/>
        </authorList>
    </citation>
    <scope>NUCLEOTIDE SEQUENCE</scope>
    <source>
        <strain evidence="5">KMU-158</strain>
    </source>
</reference>
<evidence type="ECO:0000256" key="2">
    <source>
        <dbReference type="ARBA" id="ARBA00022801"/>
    </source>
</evidence>
<keyword evidence="2" id="KW-0378">Hydrolase</keyword>
<organism evidence="5 6">
    <name type="scientific">Spongiibacter pelagi</name>
    <dbReference type="NCBI Taxonomy" id="2760804"/>
    <lineage>
        <taxon>Bacteria</taxon>
        <taxon>Pseudomonadati</taxon>
        <taxon>Pseudomonadota</taxon>
        <taxon>Gammaproteobacteria</taxon>
        <taxon>Cellvibrionales</taxon>
        <taxon>Spongiibacteraceae</taxon>
        <taxon>Spongiibacter</taxon>
    </lineage>
</organism>
<sequence>MAWQRWRYRNAVSPELHACWQRPPQLDKFLVVDIETNSLDAKQGEVVSLAWVAVNANRIVLKNSEHLLVLGNQSVSESAGFHLLRDCERSQGLPVKDVMALFLAAAAGRTLVFHYAGLDMAFLNTLSRKLYAAPLLLPFIDTLEIEKQKMQRRDQPIVKGDLRLGACRKRYGLPEYPAHNAFNDALATAELLLAQKQVLA</sequence>
<comment type="caution">
    <text evidence="5">The sequence shown here is derived from an EMBL/GenBank/DDBJ whole genome shotgun (WGS) entry which is preliminary data.</text>
</comment>
<evidence type="ECO:0000313" key="6">
    <source>
        <dbReference type="Proteomes" id="UP000610558"/>
    </source>
</evidence>
<dbReference type="EMBL" id="JACXLD010000003">
    <property type="protein sequence ID" value="MBD2858943.1"/>
    <property type="molecule type" value="Genomic_DNA"/>
</dbReference>
<dbReference type="Proteomes" id="UP000610558">
    <property type="component" value="Unassembled WGS sequence"/>
</dbReference>
<dbReference type="Gene3D" id="3.30.420.10">
    <property type="entry name" value="Ribonuclease H-like superfamily/Ribonuclease H"/>
    <property type="match status" value="1"/>
</dbReference>
<dbReference type="SUPFAM" id="SSF53098">
    <property type="entry name" value="Ribonuclease H-like"/>
    <property type="match status" value="1"/>
</dbReference>
<keyword evidence="6" id="KW-1185">Reference proteome</keyword>
<protein>
    <submittedName>
        <fullName evidence="5">3'-5' exonuclease</fullName>
    </submittedName>
</protein>
<keyword evidence="1" id="KW-0540">Nuclease</keyword>
<dbReference type="InterPro" id="IPR013520">
    <property type="entry name" value="Ribonucl_H"/>
</dbReference>
<dbReference type="InterPro" id="IPR012337">
    <property type="entry name" value="RNaseH-like_sf"/>
</dbReference>
<dbReference type="GO" id="GO:0005829">
    <property type="term" value="C:cytosol"/>
    <property type="evidence" value="ECO:0007669"/>
    <property type="project" value="TreeGrafter"/>
</dbReference>
<evidence type="ECO:0000259" key="4">
    <source>
        <dbReference type="SMART" id="SM00479"/>
    </source>
</evidence>
<dbReference type="AlphaFoldDB" id="A0A927C0D8"/>
<dbReference type="PANTHER" id="PTHR30231">
    <property type="entry name" value="DNA POLYMERASE III SUBUNIT EPSILON"/>
    <property type="match status" value="1"/>
</dbReference>